<dbReference type="PANTHER" id="PTHR44520:SF2">
    <property type="entry name" value="RESPONSE REGULATOR RCP1"/>
    <property type="match status" value="1"/>
</dbReference>
<dbReference type="InterPro" id="IPR011006">
    <property type="entry name" value="CheY-like_superfamily"/>
</dbReference>
<dbReference type="Proteomes" id="UP001501725">
    <property type="component" value="Unassembled WGS sequence"/>
</dbReference>
<name>A0ABP8H4X8_9BACT</name>
<dbReference type="InterPro" id="IPR052893">
    <property type="entry name" value="TCS_response_regulator"/>
</dbReference>
<dbReference type="Pfam" id="PF00072">
    <property type="entry name" value="Response_reg"/>
    <property type="match status" value="1"/>
</dbReference>
<feature type="domain" description="Response regulatory" evidence="2">
    <location>
        <begin position="6"/>
        <end position="111"/>
    </location>
</feature>
<dbReference type="InterPro" id="IPR001789">
    <property type="entry name" value="Sig_transdc_resp-reg_receiver"/>
</dbReference>
<gene>
    <name evidence="3" type="ORF">GCM10023184_28450</name>
</gene>
<proteinExistence type="predicted"/>
<feature type="modified residue" description="4-aspartylphosphate" evidence="1">
    <location>
        <position position="59"/>
    </location>
</feature>
<protein>
    <recommendedName>
        <fullName evidence="2">Response regulatory domain-containing protein</fullName>
    </recommendedName>
</protein>
<dbReference type="EMBL" id="BAABGY010000008">
    <property type="protein sequence ID" value="GAA4334418.1"/>
    <property type="molecule type" value="Genomic_DNA"/>
</dbReference>
<comment type="caution">
    <text evidence="3">The sequence shown here is derived from an EMBL/GenBank/DDBJ whole genome shotgun (WGS) entry which is preliminary data.</text>
</comment>
<sequence>MIDKCRILYDDDDPDDREMMQSVFQPHPAFRLATFENGQELLDYLAKVDVAEICLIQLDVNMPKLGGVETLKAIRRDERLKSLDVLMLSTSTSPIDKERAASLQAELLINR</sequence>
<evidence type="ECO:0000313" key="4">
    <source>
        <dbReference type="Proteomes" id="UP001501725"/>
    </source>
</evidence>
<evidence type="ECO:0000256" key="1">
    <source>
        <dbReference type="PROSITE-ProRule" id="PRU00169"/>
    </source>
</evidence>
<evidence type="ECO:0000259" key="2">
    <source>
        <dbReference type="PROSITE" id="PS50110"/>
    </source>
</evidence>
<evidence type="ECO:0000313" key="3">
    <source>
        <dbReference type="EMBL" id="GAA4334418.1"/>
    </source>
</evidence>
<dbReference type="RefSeq" id="WP_345256651.1">
    <property type="nucleotide sequence ID" value="NZ_BAABGY010000008.1"/>
</dbReference>
<keyword evidence="4" id="KW-1185">Reference proteome</keyword>
<keyword evidence="1" id="KW-0597">Phosphoprotein</keyword>
<dbReference type="PROSITE" id="PS50110">
    <property type="entry name" value="RESPONSE_REGULATORY"/>
    <property type="match status" value="1"/>
</dbReference>
<dbReference type="PANTHER" id="PTHR44520">
    <property type="entry name" value="RESPONSE REGULATOR RCP1-RELATED"/>
    <property type="match status" value="1"/>
</dbReference>
<reference evidence="4" key="1">
    <citation type="journal article" date="2019" name="Int. J. Syst. Evol. Microbiol.">
        <title>The Global Catalogue of Microorganisms (GCM) 10K type strain sequencing project: providing services to taxonomists for standard genome sequencing and annotation.</title>
        <authorList>
            <consortium name="The Broad Institute Genomics Platform"/>
            <consortium name="The Broad Institute Genome Sequencing Center for Infectious Disease"/>
            <person name="Wu L."/>
            <person name="Ma J."/>
        </authorList>
    </citation>
    <scope>NUCLEOTIDE SEQUENCE [LARGE SCALE GENOMIC DNA]</scope>
    <source>
        <strain evidence="4">JCM 17919</strain>
    </source>
</reference>
<dbReference type="Gene3D" id="3.40.50.2300">
    <property type="match status" value="1"/>
</dbReference>
<dbReference type="SUPFAM" id="SSF52172">
    <property type="entry name" value="CheY-like"/>
    <property type="match status" value="1"/>
</dbReference>
<accession>A0ABP8H4X8</accession>
<organism evidence="3 4">
    <name type="scientific">Flaviaesturariibacter amylovorans</name>
    <dbReference type="NCBI Taxonomy" id="1084520"/>
    <lineage>
        <taxon>Bacteria</taxon>
        <taxon>Pseudomonadati</taxon>
        <taxon>Bacteroidota</taxon>
        <taxon>Chitinophagia</taxon>
        <taxon>Chitinophagales</taxon>
        <taxon>Chitinophagaceae</taxon>
        <taxon>Flaviaestuariibacter</taxon>
    </lineage>
</organism>